<feature type="domain" description="Retrovirus-related Pol polyprotein from transposon TNT 1-94-like beta-barrel" evidence="2">
    <location>
        <begin position="163"/>
        <end position="239"/>
    </location>
</feature>
<feature type="compositionally biased region" description="Polar residues" evidence="1">
    <location>
        <begin position="379"/>
        <end position="390"/>
    </location>
</feature>
<dbReference type="AlphaFoldDB" id="A0A1S3ZCB7"/>
<evidence type="ECO:0000259" key="2">
    <source>
        <dbReference type="Pfam" id="PF22936"/>
    </source>
</evidence>
<dbReference type="KEGG" id="nta:107785239"/>
<name>A0A1S3ZCB7_TOBAC</name>
<feature type="compositionally biased region" description="Polar residues" evidence="1">
    <location>
        <begin position="100"/>
        <end position="124"/>
    </location>
</feature>
<dbReference type="OrthoDB" id="1938465at2759"/>
<organism evidence="3">
    <name type="scientific">Nicotiana tabacum</name>
    <name type="common">Common tobacco</name>
    <dbReference type="NCBI Taxonomy" id="4097"/>
    <lineage>
        <taxon>Eukaryota</taxon>
        <taxon>Viridiplantae</taxon>
        <taxon>Streptophyta</taxon>
        <taxon>Embryophyta</taxon>
        <taxon>Tracheophyta</taxon>
        <taxon>Spermatophyta</taxon>
        <taxon>Magnoliopsida</taxon>
        <taxon>eudicotyledons</taxon>
        <taxon>Gunneridae</taxon>
        <taxon>Pentapetalae</taxon>
        <taxon>asterids</taxon>
        <taxon>lamiids</taxon>
        <taxon>Solanales</taxon>
        <taxon>Solanaceae</taxon>
        <taxon>Nicotianoideae</taxon>
        <taxon>Nicotianeae</taxon>
        <taxon>Nicotiana</taxon>
    </lineage>
</organism>
<dbReference type="RefSeq" id="XP_016461974.1">
    <property type="nucleotide sequence ID" value="XM_016606488.1"/>
</dbReference>
<dbReference type="OMA" id="ISHIGEP"/>
<feature type="region of interest" description="Disordered" evidence="1">
    <location>
        <begin position="378"/>
        <end position="404"/>
    </location>
</feature>
<accession>A0A1S3ZCB7</accession>
<evidence type="ECO:0000313" key="3">
    <source>
        <dbReference type="RefSeq" id="XP_016461974.1"/>
    </source>
</evidence>
<sequence>MIINVESQRIHGKCTSSLTDNNEVAAMMSNKSYKSNCNGGYNNNGGFNTNNYNGGFKRSNSFEKSGIYCEYYKGKGHTKDNCYKLHCYPPDFKNRKRESPSNTHANSVTSVGNQVPESHNHSSMTPLALLNKGQEAEPVANVATAGTTGIAHALTSHLVDQNWIEDTSASNHMVQSLDLLDDYVKLTGKDRNKVHLFAGEQVAISHKGVASFFKDNPVQNILHIPDFKYNLLSVSKITKELQCLVAFYPDVCIFQELSSGKVLGIGKEEFGLYILKANGRPFLATEQSCSVSSLWHRRLGHAPLKVLQKLDGVPSLKLEGHHWILYSKRRYFLSNTSFESSILFPVLEFVETLTQSLPQDTIPDTTLVSAINSPEDPIFNSSEDQSTADVSPSPVDPSTLLPPGHSTPVVELIKSSRTTKPPVWLKDFVVQPQKGSQYPISNYVGYNTLSSTYQVSLAAYSAILEPKSFSEASRDPKWIDAMQSEIVALEKNNTWSVVDLPSRKTHIGCK</sequence>
<reference evidence="3" key="1">
    <citation type="submission" date="2025-08" db="UniProtKB">
        <authorList>
            <consortium name="RefSeq"/>
        </authorList>
    </citation>
    <scope>IDENTIFICATION</scope>
</reference>
<dbReference type="PANTHER" id="PTHR34222">
    <property type="entry name" value="GAG_PRE-INTEGRS DOMAIN-CONTAINING PROTEIN"/>
    <property type="match status" value="1"/>
</dbReference>
<dbReference type="Pfam" id="PF22936">
    <property type="entry name" value="Pol_BBD"/>
    <property type="match status" value="1"/>
</dbReference>
<dbReference type="InterPro" id="IPR054722">
    <property type="entry name" value="PolX-like_BBD"/>
</dbReference>
<feature type="region of interest" description="Disordered" evidence="1">
    <location>
        <begin position="93"/>
        <end position="124"/>
    </location>
</feature>
<protein>
    <recommendedName>
        <fullName evidence="2">Retrovirus-related Pol polyprotein from transposon TNT 1-94-like beta-barrel domain-containing protein</fullName>
    </recommendedName>
</protein>
<evidence type="ECO:0000256" key="1">
    <source>
        <dbReference type="SAM" id="MobiDB-lite"/>
    </source>
</evidence>
<proteinExistence type="predicted"/>
<dbReference type="PANTHER" id="PTHR34222:SF82">
    <property type="entry name" value="CCHC-TYPE DOMAIN-CONTAINING PROTEIN"/>
    <property type="match status" value="1"/>
</dbReference>
<dbReference type="PaxDb" id="4097-A0A1S3ZCB7"/>
<gene>
    <name evidence="3" type="primary">LOC107785239</name>
</gene>